<accession>A0ABT8TMN2</accession>
<dbReference type="Pfam" id="PF02223">
    <property type="entry name" value="Thymidylate_kin"/>
    <property type="match status" value="1"/>
</dbReference>
<dbReference type="GO" id="GO:0004798">
    <property type="term" value="F:dTMP kinase activity"/>
    <property type="evidence" value="ECO:0007669"/>
    <property type="project" value="UniProtKB-EC"/>
</dbReference>
<dbReference type="EC" id="2.7.4.9" evidence="2 10"/>
<sequence>MTSPGTYTQRGVFVCFEGGEGSGKSTQSRLLRAWLEEQGHRVVLTFEPGDTPVGRRLREIVLAPETGALADRTEALLYAADKAEHVETLVLPALERGEVVVTDRYVDSTLAYQGAGRRLPVAEVEQVARWATGDLRPHLTVVLDLEPAAGLGRFEGRDRIEGESLEFHQRVRESFVAMAATDPEHYLVLDARAPVEEVAAAVQARLVPLLEALTAPQQADPQQADQVAP</sequence>
<keyword evidence="6 10" id="KW-0547">Nucleotide-binding</keyword>
<comment type="similarity">
    <text evidence="1 10">Belongs to the thymidylate kinase family.</text>
</comment>
<dbReference type="PANTHER" id="PTHR10344">
    <property type="entry name" value="THYMIDYLATE KINASE"/>
    <property type="match status" value="1"/>
</dbReference>
<dbReference type="Proteomes" id="UP001168363">
    <property type="component" value="Unassembled WGS sequence"/>
</dbReference>
<evidence type="ECO:0000256" key="7">
    <source>
        <dbReference type="ARBA" id="ARBA00022777"/>
    </source>
</evidence>
<evidence type="ECO:0000256" key="6">
    <source>
        <dbReference type="ARBA" id="ARBA00022741"/>
    </source>
</evidence>
<dbReference type="InterPro" id="IPR018094">
    <property type="entry name" value="Thymidylate_kinase"/>
</dbReference>
<protein>
    <recommendedName>
        <fullName evidence="3 10">Thymidylate kinase</fullName>
        <ecNumber evidence="2 10">2.7.4.9</ecNumber>
    </recommendedName>
    <alternativeName>
        <fullName evidence="10">dTMP kinase</fullName>
    </alternativeName>
</protein>
<gene>
    <name evidence="10 12" type="primary">tmk</name>
    <name evidence="12" type="ORF">QWJ41_05820</name>
</gene>
<dbReference type="SUPFAM" id="SSF52540">
    <property type="entry name" value="P-loop containing nucleoside triphosphate hydrolases"/>
    <property type="match status" value="1"/>
</dbReference>
<keyword evidence="13" id="KW-1185">Reference proteome</keyword>
<evidence type="ECO:0000256" key="8">
    <source>
        <dbReference type="ARBA" id="ARBA00022840"/>
    </source>
</evidence>
<comment type="caution">
    <text evidence="12">The sequence shown here is derived from an EMBL/GenBank/DDBJ whole genome shotgun (WGS) entry which is preliminary data.</text>
</comment>
<dbReference type="RefSeq" id="WP_302706401.1">
    <property type="nucleotide sequence ID" value="NZ_JAULSC010000004.1"/>
</dbReference>
<dbReference type="HAMAP" id="MF_00165">
    <property type="entry name" value="Thymidylate_kinase"/>
    <property type="match status" value="1"/>
</dbReference>
<evidence type="ECO:0000256" key="3">
    <source>
        <dbReference type="ARBA" id="ARBA00017144"/>
    </source>
</evidence>
<organism evidence="12 13">
    <name type="scientific">Nocardioides cremeus</name>
    <dbReference type="NCBI Taxonomy" id="3058044"/>
    <lineage>
        <taxon>Bacteria</taxon>
        <taxon>Bacillati</taxon>
        <taxon>Actinomycetota</taxon>
        <taxon>Actinomycetes</taxon>
        <taxon>Propionibacteriales</taxon>
        <taxon>Nocardioidaceae</taxon>
        <taxon>Nocardioides</taxon>
    </lineage>
</organism>
<dbReference type="PANTHER" id="PTHR10344:SF4">
    <property type="entry name" value="UMP-CMP KINASE 2, MITOCHONDRIAL"/>
    <property type="match status" value="1"/>
</dbReference>
<dbReference type="InterPro" id="IPR018095">
    <property type="entry name" value="Thymidylate_kin_CS"/>
</dbReference>
<evidence type="ECO:0000256" key="2">
    <source>
        <dbReference type="ARBA" id="ARBA00012980"/>
    </source>
</evidence>
<comment type="catalytic activity">
    <reaction evidence="9 10">
        <text>dTMP + ATP = dTDP + ADP</text>
        <dbReference type="Rhea" id="RHEA:13517"/>
        <dbReference type="ChEBI" id="CHEBI:30616"/>
        <dbReference type="ChEBI" id="CHEBI:58369"/>
        <dbReference type="ChEBI" id="CHEBI:63528"/>
        <dbReference type="ChEBI" id="CHEBI:456216"/>
        <dbReference type="EC" id="2.7.4.9"/>
    </reaction>
</comment>
<dbReference type="InterPro" id="IPR039430">
    <property type="entry name" value="Thymidylate_kin-like_dom"/>
</dbReference>
<dbReference type="InterPro" id="IPR027417">
    <property type="entry name" value="P-loop_NTPase"/>
</dbReference>
<feature type="domain" description="Thymidylate kinase-like" evidence="11">
    <location>
        <begin position="16"/>
        <end position="200"/>
    </location>
</feature>
<dbReference type="CDD" id="cd01672">
    <property type="entry name" value="TMPK"/>
    <property type="match status" value="1"/>
</dbReference>
<dbReference type="PROSITE" id="PS01331">
    <property type="entry name" value="THYMIDYLATE_KINASE"/>
    <property type="match status" value="1"/>
</dbReference>
<dbReference type="Gene3D" id="3.40.50.300">
    <property type="entry name" value="P-loop containing nucleotide triphosphate hydrolases"/>
    <property type="match status" value="1"/>
</dbReference>
<proteinExistence type="inferred from homology"/>
<reference evidence="12" key="1">
    <citation type="submission" date="2023-06" db="EMBL/GenBank/DDBJ databases">
        <title>Genome sequence of Nocardioides sp. SOB44.</title>
        <authorList>
            <person name="Zhang G."/>
        </authorList>
    </citation>
    <scope>NUCLEOTIDE SEQUENCE</scope>
    <source>
        <strain evidence="12">SOB44</strain>
    </source>
</reference>
<keyword evidence="8 10" id="KW-0067">ATP-binding</keyword>
<keyword evidence="5 10" id="KW-0545">Nucleotide biosynthesis</keyword>
<evidence type="ECO:0000256" key="1">
    <source>
        <dbReference type="ARBA" id="ARBA00009776"/>
    </source>
</evidence>
<dbReference type="NCBIfam" id="TIGR00041">
    <property type="entry name" value="DTMP_kinase"/>
    <property type="match status" value="1"/>
</dbReference>
<keyword evidence="7 10" id="KW-0418">Kinase</keyword>
<evidence type="ECO:0000313" key="12">
    <source>
        <dbReference type="EMBL" id="MDO3395226.1"/>
    </source>
</evidence>
<name>A0ABT8TMN2_9ACTN</name>
<dbReference type="EMBL" id="JAULSC010000004">
    <property type="protein sequence ID" value="MDO3395226.1"/>
    <property type="molecule type" value="Genomic_DNA"/>
</dbReference>
<evidence type="ECO:0000313" key="13">
    <source>
        <dbReference type="Proteomes" id="UP001168363"/>
    </source>
</evidence>
<evidence type="ECO:0000256" key="9">
    <source>
        <dbReference type="ARBA" id="ARBA00048743"/>
    </source>
</evidence>
<keyword evidence="4 10" id="KW-0808">Transferase</keyword>
<comment type="function">
    <text evidence="10">Phosphorylation of dTMP to form dTDP in both de novo and salvage pathways of dTTP synthesis.</text>
</comment>
<evidence type="ECO:0000256" key="4">
    <source>
        <dbReference type="ARBA" id="ARBA00022679"/>
    </source>
</evidence>
<evidence type="ECO:0000256" key="5">
    <source>
        <dbReference type="ARBA" id="ARBA00022727"/>
    </source>
</evidence>
<evidence type="ECO:0000256" key="10">
    <source>
        <dbReference type="HAMAP-Rule" id="MF_00165"/>
    </source>
</evidence>
<evidence type="ECO:0000259" key="11">
    <source>
        <dbReference type="Pfam" id="PF02223"/>
    </source>
</evidence>
<feature type="binding site" evidence="10">
    <location>
        <begin position="18"/>
        <end position="25"/>
    </location>
    <ligand>
        <name>ATP</name>
        <dbReference type="ChEBI" id="CHEBI:30616"/>
    </ligand>
</feature>